<proteinExistence type="predicted"/>
<name>A0A8J3F086_9BACI</name>
<dbReference type="Proteomes" id="UP000626244">
    <property type="component" value="Unassembled WGS sequence"/>
</dbReference>
<dbReference type="Pfam" id="PF13799">
    <property type="entry name" value="DUF4183"/>
    <property type="match status" value="1"/>
</dbReference>
<organism evidence="2 3">
    <name type="scientific">Gottfriedia solisilvae</name>
    <dbReference type="NCBI Taxonomy" id="1516104"/>
    <lineage>
        <taxon>Bacteria</taxon>
        <taxon>Bacillati</taxon>
        <taxon>Bacillota</taxon>
        <taxon>Bacilli</taxon>
        <taxon>Bacillales</taxon>
        <taxon>Bacillaceae</taxon>
        <taxon>Gottfriedia</taxon>
    </lineage>
</organism>
<evidence type="ECO:0000313" key="2">
    <source>
        <dbReference type="EMBL" id="GGI15739.1"/>
    </source>
</evidence>
<dbReference type="AlphaFoldDB" id="A0A8J3F086"/>
<sequence>MINAGDIPSIQAGTLSKRPVNPECGSLFLDTRNRVFYRFNGIRWELLITTVNLGTYGYSAPPIPLQTSNLLFFTYSDGVRSVYTNKDGLVEYGITDIMSPNEVSYINLFINGVLQPTVNYKVEKGKLTLLTEDIPMKGVVIILQFISIYQL</sequence>
<reference evidence="3" key="1">
    <citation type="journal article" date="2019" name="Int. J. Syst. Evol. Microbiol.">
        <title>The Global Catalogue of Microorganisms (GCM) 10K type strain sequencing project: providing services to taxonomists for standard genome sequencing and annotation.</title>
        <authorList>
            <consortium name="The Broad Institute Genomics Platform"/>
            <consortium name="The Broad Institute Genome Sequencing Center for Infectious Disease"/>
            <person name="Wu L."/>
            <person name="Ma J."/>
        </authorList>
    </citation>
    <scope>NUCLEOTIDE SEQUENCE [LARGE SCALE GENOMIC DNA]</scope>
    <source>
        <strain evidence="3">CGMCC 1.14993</strain>
    </source>
</reference>
<accession>A0A8J3F086</accession>
<protein>
    <recommendedName>
        <fullName evidence="1">DUF4183 domain-containing protein</fullName>
    </recommendedName>
</protein>
<comment type="caution">
    <text evidence="2">The sequence shown here is derived from an EMBL/GenBank/DDBJ whole genome shotgun (WGS) entry which is preliminary data.</text>
</comment>
<dbReference type="InterPro" id="IPR025237">
    <property type="entry name" value="DUF4183"/>
</dbReference>
<evidence type="ECO:0000313" key="3">
    <source>
        <dbReference type="Proteomes" id="UP000626244"/>
    </source>
</evidence>
<dbReference type="EMBL" id="BMHB01000001">
    <property type="protein sequence ID" value="GGI15739.1"/>
    <property type="molecule type" value="Genomic_DNA"/>
</dbReference>
<keyword evidence="3" id="KW-1185">Reference proteome</keyword>
<feature type="domain" description="DUF4183" evidence="1">
    <location>
        <begin position="75"/>
        <end position="145"/>
    </location>
</feature>
<gene>
    <name evidence="2" type="ORF">GCM10007380_29530</name>
</gene>
<evidence type="ECO:0000259" key="1">
    <source>
        <dbReference type="Pfam" id="PF13799"/>
    </source>
</evidence>
<dbReference type="RefSeq" id="WP_308464605.1">
    <property type="nucleotide sequence ID" value="NZ_BMHB01000001.1"/>
</dbReference>